<comment type="caution">
    <text evidence="10">The sequence shown here is derived from an EMBL/GenBank/DDBJ whole genome shotgun (WGS) entry which is preliminary data.</text>
</comment>
<reference evidence="10 11" key="1">
    <citation type="submission" date="2020-08" db="EMBL/GenBank/DDBJ databases">
        <authorList>
            <person name="Liu C."/>
            <person name="Sun Q."/>
        </authorList>
    </citation>
    <scope>NUCLEOTIDE SEQUENCE [LARGE SCALE GENOMIC DNA]</scope>
    <source>
        <strain evidence="10 11">NSJ-18</strain>
    </source>
</reference>
<dbReference type="Gene3D" id="1.10.3720.10">
    <property type="entry name" value="MetI-like"/>
    <property type="match status" value="1"/>
</dbReference>
<evidence type="ECO:0000256" key="4">
    <source>
        <dbReference type="ARBA" id="ARBA00022475"/>
    </source>
</evidence>
<evidence type="ECO:0000256" key="2">
    <source>
        <dbReference type="ARBA" id="ARBA00007069"/>
    </source>
</evidence>
<dbReference type="Proteomes" id="UP000609849">
    <property type="component" value="Unassembled WGS sequence"/>
</dbReference>
<dbReference type="PROSITE" id="PS50928">
    <property type="entry name" value="ABC_TM1"/>
    <property type="match status" value="1"/>
</dbReference>
<name>A0ABR7JKR5_9FIRM</name>
<evidence type="ECO:0000259" key="9">
    <source>
        <dbReference type="PROSITE" id="PS50928"/>
    </source>
</evidence>
<feature type="transmembrane region" description="Helical" evidence="8">
    <location>
        <begin position="192"/>
        <end position="214"/>
    </location>
</feature>
<organism evidence="10 11">
    <name type="scientific">Romboutsia faecis</name>
    <dbReference type="NCBI Taxonomy" id="2764597"/>
    <lineage>
        <taxon>Bacteria</taxon>
        <taxon>Bacillati</taxon>
        <taxon>Bacillota</taxon>
        <taxon>Clostridia</taxon>
        <taxon>Peptostreptococcales</taxon>
        <taxon>Peptostreptococcaceae</taxon>
        <taxon>Romboutsia</taxon>
    </lineage>
</organism>
<evidence type="ECO:0000313" key="11">
    <source>
        <dbReference type="Proteomes" id="UP000609849"/>
    </source>
</evidence>
<proteinExistence type="inferred from homology"/>
<gene>
    <name evidence="10" type="ORF">H8923_01935</name>
</gene>
<evidence type="ECO:0000313" key="10">
    <source>
        <dbReference type="EMBL" id="MBC5995509.1"/>
    </source>
</evidence>
<evidence type="ECO:0000256" key="6">
    <source>
        <dbReference type="ARBA" id="ARBA00022989"/>
    </source>
</evidence>
<evidence type="ECO:0000256" key="1">
    <source>
        <dbReference type="ARBA" id="ARBA00004651"/>
    </source>
</evidence>
<evidence type="ECO:0000256" key="8">
    <source>
        <dbReference type="RuleBase" id="RU363032"/>
    </source>
</evidence>
<dbReference type="PANTHER" id="PTHR42929:SF1">
    <property type="entry name" value="INNER MEMBRANE ABC TRANSPORTER PERMEASE PROTEIN YDCU-RELATED"/>
    <property type="match status" value="1"/>
</dbReference>
<evidence type="ECO:0000256" key="7">
    <source>
        <dbReference type="ARBA" id="ARBA00023136"/>
    </source>
</evidence>
<accession>A0ABR7JKR5</accession>
<comment type="similarity">
    <text evidence="2">Belongs to the binding-protein-dependent transport system permease family. CysTW subfamily.</text>
</comment>
<evidence type="ECO:0000256" key="5">
    <source>
        <dbReference type="ARBA" id="ARBA00022692"/>
    </source>
</evidence>
<dbReference type="Pfam" id="PF00528">
    <property type="entry name" value="BPD_transp_1"/>
    <property type="match status" value="1"/>
</dbReference>
<feature type="transmembrane region" description="Helical" evidence="8">
    <location>
        <begin position="152"/>
        <end position="171"/>
    </location>
</feature>
<dbReference type="PANTHER" id="PTHR42929">
    <property type="entry name" value="INNER MEMBRANE ABC TRANSPORTER PERMEASE PROTEIN YDCU-RELATED-RELATED"/>
    <property type="match status" value="1"/>
</dbReference>
<keyword evidence="6 8" id="KW-1133">Transmembrane helix</keyword>
<keyword evidence="3 8" id="KW-0813">Transport</keyword>
<dbReference type="InterPro" id="IPR035906">
    <property type="entry name" value="MetI-like_sf"/>
</dbReference>
<comment type="subcellular location">
    <subcellularLocation>
        <location evidence="1 8">Cell membrane</location>
        <topology evidence="1 8">Multi-pass membrane protein</topology>
    </subcellularLocation>
</comment>
<feature type="transmembrane region" description="Helical" evidence="8">
    <location>
        <begin position="12"/>
        <end position="37"/>
    </location>
</feature>
<feature type="domain" description="ABC transmembrane type-1" evidence="9">
    <location>
        <begin position="63"/>
        <end position="271"/>
    </location>
</feature>
<feature type="transmembrane region" description="Helical" evidence="8">
    <location>
        <begin position="67"/>
        <end position="88"/>
    </location>
</feature>
<keyword evidence="7 8" id="KW-0472">Membrane</keyword>
<keyword evidence="11" id="KW-1185">Reference proteome</keyword>
<keyword evidence="5 8" id="KW-0812">Transmembrane</keyword>
<feature type="transmembrane region" description="Helical" evidence="8">
    <location>
        <begin position="109"/>
        <end position="132"/>
    </location>
</feature>
<dbReference type="CDD" id="cd06261">
    <property type="entry name" value="TM_PBP2"/>
    <property type="match status" value="1"/>
</dbReference>
<protein>
    <submittedName>
        <fullName evidence="10">ABC transporter permease subunit</fullName>
    </submittedName>
</protein>
<feature type="transmembrane region" description="Helical" evidence="8">
    <location>
        <begin position="252"/>
        <end position="270"/>
    </location>
</feature>
<keyword evidence="4" id="KW-1003">Cell membrane</keyword>
<evidence type="ECO:0000256" key="3">
    <source>
        <dbReference type="ARBA" id="ARBA00022448"/>
    </source>
</evidence>
<dbReference type="EMBL" id="JACRWE010000001">
    <property type="protein sequence ID" value="MBC5995509.1"/>
    <property type="molecule type" value="Genomic_DNA"/>
</dbReference>
<dbReference type="RefSeq" id="WP_153925307.1">
    <property type="nucleotide sequence ID" value="NZ_JACRWE010000001.1"/>
</dbReference>
<dbReference type="SUPFAM" id="SSF161098">
    <property type="entry name" value="MetI-like"/>
    <property type="match status" value="1"/>
</dbReference>
<sequence>MKEKYEKRLALLGLMPFIVLVVAFLFGPLLTMIIMSIQKTGGGGFSLEQYTEIFTNPFYMQSFRNSITLSLAASMISIIICAITAYFITKLSPKTQDMVLNISNLTNNFSGVPLAFAFMIMLGNSGVFIMLAKKFGVEILMNFNLYSWMGLLLMYVYFQIPLGVMLLFPTLQGIKEELKQAAFLLGASSFEFWRYIGLPIILPGIVGVFSILFANAMGAYASAYALVGSNYNLLTVQIGGLISGDIFSKTELASAIAVVLAIILILALILNDFMMKKVRRDI</sequence>
<dbReference type="InterPro" id="IPR000515">
    <property type="entry name" value="MetI-like"/>
</dbReference>